<evidence type="ECO:0000256" key="11">
    <source>
        <dbReference type="ARBA" id="ARBA00069173"/>
    </source>
</evidence>
<name>A0A106BJ24_THIDE</name>
<dbReference type="EC" id="2.4.2.19" evidence="5"/>
<keyword evidence="8 12" id="KW-0808">Transferase</keyword>
<dbReference type="Pfam" id="PF01729">
    <property type="entry name" value="QRPTase_C"/>
    <property type="match status" value="1"/>
</dbReference>
<dbReference type="Gene3D" id="3.90.1170.20">
    <property type="entry name" value="Quinolinate phosphoribosyl transferase, N-terminal domain"/>
    <property type="match status" value="1"/>
</dbReference>
<comment type="similarity">
    <text evidence="3 12">Belongs to the NadC/ModD family.</text>
</comment>
<dbReference type="EMBL" id="LDUG01000048">
    <property type="protein sequence ID" value="KVW93399.1"/>
    <property type="molecule type" value="Genomic_DNA"/>
</dbReference>
<dbReference type="STRING" id="1123392.GCA_000376425_01372"/>
<evidence type="ECO:0000256" key="9">
    <source>
        <dbReference type="ARBA" id="ARBA00033102"/>
    </source>
</evidence>
<keyword evidence="16" id="KW-1185">Reference proteome</keyword>
<evidence type="ECO:0000313" key="15">
    <source>
        <dbReference type="EMBL" id="KVW93399.1"/>
    </source>
</evidence>
<dbReference type="GO" id="GO:0009435">
    <property type="term" value="P:NAD+ biosynthetic process"/>
    <property type="evidence" value="ECO:0007669"/>
    <property type="project" value="UniProtKB-UniPathway"/>
</dbReference>
<comment type="caution">
    <text evidence="15">The sequence shown here is derived from an EMBL/GenBank/DDBJ whole genome shotgun (WGS) entry which is preliminary data.</text>
</comment>
<dbReference type="PATRIC" id="fig|36861.3.peg.2795"/>
<sequence>MSELNVEQVLSDVARALEEDVGSGDLTARLIPATQTARARVISREAAVIAGRPWFDACFQALDLGCVIEWQVNEGDAVAAGSVLVEISGNARALLTAERLALNFLQTLSAVATATRPYIEAVRGTHAAILDTRKTLPGLRIAEKYAVRIGGGQNQRTGLYDGILIKENHITAAGGIAQVLEAAFHLAEGKVSVQIEVENIHELEQALSAGAPLILLDNFSLADMRHAVQVTHGRALLEASGNITLDTVRAVAETGVDRISVGSLTKHIRAVDLSMRIDTQ</sequence>
<evidence type="ECO:0000256" key="12">
    <source>
        <dbReference type="PIRNR" id="PIRNR006250"/>
    </source>
</evidence>
<dbReference type="InterPro" id="IPR004393">
    <property type="entry name" value="NadC"/>
</dbReference>
<evidence type="ECO:0000256" key="1">
    <source>
        <dbReference type="ARBA" id="ARBA00003237"/>
    </source>
</evidence>
<dbReference type="UniPathway" id="UPA00253">
    <property type="reaction ID" value="UER00331"/>
</dbReference>
<dbReference type="SUPFAM" id="SSF51690">
    <property type="entry name" value="Nicotinate/Quinolinate PRTase C-terminal domain-like"/>
    <property type="match status" value="1"/>
</dbReference>
<evidence type="ECO:0000256" key="2">
    <source>
        <dbReference type="ARBA" id="ARBA00004893"/>
    </source>
</evidence>
<protein>
    <recommendedName>
        <fullName evidence="11">Probable nicotinate-nucleotide pyrophosphorylase [carboxylating]</fullName>
        <ecNumber evidence="5">2.4.2.19</ecNumber>
    </recommendedName>
    <alternativeName>
        <fullName evidence="9">Quinolinate phosphoribosyltransferase [decarboxylating]</fullName>
    </alternativeName>
</protein>
<keyword evidence="7 12" id="KW-0328">Glycosyltransferase</keyword>
<evidence type="ECO:0000256" key="8">
    <source>
        <dbReference type="ARBA" id="ARBA00022679"/>
    </source>
</evidence>
<dbReference type="InterPro" id="IPR027277">
    <property type="entry name" value="NadC/ModD"/>
</dbReference>
<proteinExistence type="inferred from homology"/>
<dbReference type="InterPro" id="IPR022412">
    <property type="entry name" value="Quinolinate_PRibosylTrfase_N"/>
</dbReference>
<dbReference type="InterPro" id="IPR013785">
    <property type="entry name" value="Aldolase_TIM"/>
</dbReference>
<evidence type="ECO:0000256" key="6">
    <source>
        <dbReference type="ARBA" id="ARBA00022642"/>
    </source>
</evidence>
<dbReference type="InterPro" id="IPR036068">
    <property type="entry name" value="Nicotinate_pribotase-like_C"/>
</dbReference>
<dbReference type="PIRSF" id="PIRSF006250">
    <property type="entry name" value="NadC_ModD"/>
    <property type="match status" value="1"/>
</dbReference>
<evidence type="ECO:0000259" key="14">
    <source>
        <dbReference type="Pfam" id="PF02749"/>
    </source>
</evidence>
<gene>
    <name evidence="15" type="ORF">ABW22_14860</name>
</gene>
<evidence type="ECO:0000259" key="13">
    <source>
        <dbReference type="Pfam" id="PF01729"/>
    </source>
</evidence>
<dbReference type="Pfam" id="PF02749">
    <property type="entry name" value="QRPTase_N"/>
    <property type="match status" value="1"/>
</dbReference>
<evidence type="ECO:0000256" key="10">
    <source>
        <dbReference type="ARBA" id="ARBA00047445"/>
    </source>
</evidence>
<dbReference type="FunFam" id="3.20.20.70:FF:000030">
    <property type="entry name" value="Nicotinate-nucleotide pyrophosphorylase, carboxylating"/>
    <property type="match status" value="1"/>
</dbReference>
<dbReference type="AlphaFoldDB" id="A0A106BJ24"/>
<evidence type="ECO:0000256" key="7">
    <source>
        <dbReference type="ARBA" id="ARBA00022676"/>
    </source>
</evidence>
<dbReference type="SUPFAM" id="SSF54675">
    <property type="entry name" value="Nicotinate/Quinolinate PRTase N-terminal domain-like"/>
    <property type="match status" value="1"/>
</dbReference>
<dbReference type="Gene3D" id="3.20.20.70">
    <property type="entry name" value="Aldolase class I"/>
    <property type="match status" value="1"/>
</dbReference>
<dbReference type="OrthoDB" id="9782546at2"/>
<dbReference type="GO" id="GO:0004514">
    <property type="term" value="F:nicotinate-nucleotide diphosphorylase (carboxylating) activity"/>
    <property type="evidence" value="ECO:0007669"/>
    <property type="project" value="UniProtKB-EC"/>
</dbReference>
<evidence type="ECO:0000256" key="3">
    <source>
        <dbReference type="ARBA" id="ARBA00009400"/>
    </source>
</evidence>
<dbReference type="GO" id="GO:0034213">
    <property type="term" value="P:quinolinate catabolic process"/>
    <property type="evidence" value="ECO:0007669"/>
    <property type="project" value="TreeGrafter"/>
</dbReference>
<feature type="domain" description="Quinolinate phosphoribosyl transferase N-terminal" evidence="14">
    <location>
        <begin position="26"/>
        <end position="109"/>
    </location>
</feature>
<dbReference type="FunFam" id="3.90.1170.20:FF:000001">
    <property type="entry name" value="Nicotinate-nucleotide diphosphorylase (Carboxylating)"/>
    <property type="match status" value="1"/>
</dbReference>
<dbReference type="RefSeq" id="WP_059758483.1">
    <property type="nucleotide sequence ID" value="NZ_LDUG01000048.1"/>
</dbReference>
<dbReference type="NCBIfam" id="TIGR00078">
    <property type="entry name" value="nadC"/>
    <property type="match status" value="1"/>
</dbReference>
<dbReference type="Proteomes" id="UP000064243">
    <property type="component" value="Unassembled WGS sequence"/>
</dbReference>
<evidence type="ECO:0000313" key="16">
    <source>
        <dbReference type="Proteomes" id="UP000064243"/>
    </source>
</evidence>
<dbReference type="InterPro" id="IPR037128">
    <property type="entry name" value="Quinolinate_PRibosylTase_N_sf"/>
</dbReference>
<reference evidence="15 16" key="1">
    <citation type="journal article" date="2015" name="Appl. Environ. Microbiol.">
        <title>Aerobic and Anaerobic Thiosulfate Oxidation by a Cold-Adapted, Subglacial Chemoautotroph.</title>
        <authorList>
            <person name="Harrold Z.R."/>
            <person name="Skidmore M.L."/>
            <person name="Hamilton T.L."/>
            <person name="Desch L."/>
            <person name="Amada K."/>
            <person name="van Gelder W."/>
            <person name="Glover K."/>
            <person name="Roden E.E."/>
            <person name="Boyd E.S."/>
        </authorList>
    </citation>
    <scope>NUCLEOTIDE SEQUENCE [LARGE SCALE GENOMIC DNA]</scope>
    <source>
        <strain evidence="15 16">RG</strain>
    </source>
</reference>
<evidence type="ECO:0000256" key="4">
    <source>
        <dbReference type="ARBA" id="ARBA00011218"/>
    </source>
</evidence>
<dbReference type="InterPro" id="IPR002638">
    <property type="entry name" value="Quinolinate_PRibosylTrfase_C"/>
</dbReference>
<keyword evidence="6" id="KW-0662">Pyridine nucleotide biosynthesis</keyword>
<comment type="catalytic activity">
    <reaction evidence="10">
        <text>nicotinate beta-D-ribonucleotide + CO2 + diphosphate = quinolinate + 5-phospho-alpha-D-ribose 1-diphosphate + 2 H(+)</text>
        <dbReference type="Rhea" id="RHEA:12733"/>
        <dbReference type="ChEBI" id="CHEBI:15378"/>
        <dbReference type="ChEBI" id="CHEBI:16526"/>
        <dbReference type="ChEBI" id="CHEBI:29959"/>
        <dbReference type="ChEBI" id="CHEBI:33019"/>
        <dbReference type="ChEBI" id="CHEBI:57502"/>
        <dbReference type="ChEBI" id="CHEBI:58017"/>
        <dbReference type="EC" id="2.4.2.19"/>
    </reaction>
</comment>
<comment type="pathway">
    <text evidence="2">Cofactor biosynthesis; NAD(+) biosynthesis; nicotinate D-ribonucleotide from quinolinate: step 1/1.</text>
</comment>
<dbReference type="GO" id="GO:0005737">
    <property type="term" value="C:cytoplasm"/>
    <property type="evidence" value="ECO:0007669"/>
    <property type="project" value="TreeGrafter"/>
</dbReference>
<comment type="subunit">
    <text evidence="4">Hexamer formed by 3 homodimers.</text>
</comment>
<dbReference type="PANTHER" id="PTHR32179">
    <property type="entry name" value="NICOTINATE-NUCLEOTIDE PYROPHOSPHORYLASE [CARBOXYLATING]"/>
    <property type="match status" value="1"/>
</dbReference>
<dbReference type="CDD" id="cd01572">
    <property type="entry name" value="QPRTase"/>
    <property type="match status" value="1"/>
</dbReference>
<comment type="function">
    <text evidence="1">Involved in the catabolism of quinolinic acid (QA).</text>
</comment>
<organism evidence="15 16">
    <name type="scientific">Thiobacillus denitrificans</name>
    <dbReference type="NCBI Taxonomy" id="36861"/>
    <lineage>
        <taxon>Bacteria</taxon>
        <taxon>Pseudomonadati</taxon>
        <taxon>Pseudomonadota</taxon>
        <taxon>Betaproteobacteria</taxon>
        <taxon>Nitrosomonadales</taxon>
        <taxon>Thiobacillaceae</taxon>
        <taxon>Thiobacillus</taxon>
    </lineage>
</organism>
<dbReference type="PANTHER" id="PTHR32179:SF3">
    <property type="entry name" value="NICOTINATE-NUCLEOTIDE PYROPHOSPHORYLASE [CARBOXYLATING]"/>
    <property type="match status" value="1"/>
</dbReference>
<accession>A0A106BJ24</accession>
<feature type="domain" description="Quinolinate phosphoribosyl transferase C-terminal" evidence="13">
    <location>
        <begin position="111"/>
        <end position="276"/>
    </location>
</feature>
<evidence type="ECO:0000256" key="5">
    <source>
        <dbReference type="ARBA" id="ARBA00011944"/>
    </source>
</evidence>